<protein>
    <submittedName>
        <fullName evidence="3">Flagellar hook-length control protein FliK</fullName>
    </submittedName>
</protein>
<organism evidence="3 4">
    <name type="scientific">Aciditerrimonas ferrireducens</name>
    <dbReference type="NCBI Taxonomy" id="667306"/>
    <lineage>
        <taxon>Bacteria</taxon>
        <taxon>Bacillati</taxon>
        <taxon>Actinomycetota</taxon>
        <taxon>Acidimicrobiia</taxon>
        <taxon>Acidimicrobiales</taxon>
        <taxon>Acidimicrobiaceae</taxon>
        <taxon>Aciditerrimonas</taxon>
    </lineage>
</organism>
<feature type="compositionally biased region" description="Low complexity" evidence="1">
    <location>
        <begin position="1"/>
        <end position="13"/>
    </location>
</feature>
<keyword evidence="3" id="KW-0966">Cell projection</keyword>
<evidence type="ECO:0000313" key="4">
    <source>
        <dbReference type="Proteomes" id="UP001589788"/>
    </source>
</evidence>
<keyword evidence="3" id="KW-0969">Cilium</keyword>
<keyword evidence="4" id="KW-1185">Reference proteome</keyword>
<dbReference type="RefSeq" id="WP_377790370.1">
    <property type="nucleotide sequence ID" value="NZ_JBHLYQ010000145.1"/>
</dbReference>
<comment type="caution">
    <text evidence="3">The sequence shown here is derived from an EMBL/GenBank/DDBJ whole genome shotgun (WGS) entry which is preliminary data.</text>
</comment>
<sequence>MATAATHGHATDASRSSVSPADQVVRALGPLRTLASGSRSVTLALEPDGLGTVRATVVAGAGTLSVTLQAASPQGYEALRQGLGQLHHELGNLASQVQIDLRQEGQGGGSQNQQAPGRNPGGSATTKPVTPELPSEVTSAGPSSPMGGRLVDLRL</sequence>
<evidence type="ECO:0000313" key="3">
    <source>
        <dbReference type="EMBL" id="MFC0082738.1"/>
    </source>
</evidence>
<reference evidence="3 4" key="1">
    <citation type="submission" date="2024-09" db="EMBL/GenBank/DDBJ databases">
        <authorList>
            <person name="Sun Q."/>
            <person name="Mori K."/>
        </authorList>
    </citation>
    <scope>NUCLEOTIDE SEQUENCE [LARGE SCALE GENOMIC DNA]</scope>
    <source>
        <strain evidence="3 4">JCM 15389</strain>
    </source>
</reference>
<accession>A0ABV6C606</accession>
<evidence type="ECO:0000256" key="1">
    <source>
        <dbReference type="SAM" id="MobiDB-lite"/>
    </source>
</evidence>
<dbReference type="Pfam" id="PF02120">
    <property type="entry name" value="Flg_hook"/>
    <property type="match status" value="1"/>
</dbReference>
<dbReference type="InterPro" id="IPR038610">
    <property type="entry name" value="FliK-like_C_sf"/>
</dbReference>
<dbReference type="InterPro" id="IPR021136">
    <property type="entry name" value="Flagellar_hook_control-like_C"/>
</dbReference>
<name>A0ABV6C606_9ACTN</name>
<feature type="region of interest" description="Disordered" evidence="1">
    <location>
        <begin position="1"/>
        <end position="21"/>
    </location>
</feature>
<feature type="domain" description="Flagellar hook-length control protein-like C-terminal" evidence="2">
    <location>
        <begin position="36"/>
        <end position="106"/>
    </location>
</feature>
<dbReference type="Proteomes" id="UP001589788">
    <property type="component" value="Unassembled WGS sequence"/>
</dbReference>
<evidence type="ECO:0000259" key="2">
    <source>
        <dbReference type="Pfam" id="PF02120"/>
    </source>
</evidence>
<dbReference type="EMBL" id="JBHLYQ010000145">
    <property type="protein sequence ID" value="MFC0082738.1"/>
    <property type="molecule type" value="Genomic_DNA"/>
</dbReference>
<keyword evidence="3" id="KW-0282">Flagellum</keyword>
<dbReference type="Gene3D" id="3.30.750.140">
    <property type="match status" value="1"/>
</dbReference>
<feature type="region of interest" description="Disordered" evidence="1">
    <location>
        <begin position="102"/>
        <end position="155"/>
    </location>
</feature>
<gene>
    <name evidence="3" type="ORF">ACFFRE_11405</name>
</gene>
<proteinExistence type="predicted"/>